<organism evidence="2 3">
    <name type="scientific">Paenibacillus mucilaginosus K02</name>
    <dbReference type="NCBI Taxonomy" id="997761"/>
    <lineage>
        <taxon>Bacteria</taxon>
        <taxon>Bacillati</taxon>
        <taxon>Bacillota</taxon>
        <taxon>Bacilli</taxon>
        <taxon>Bacillales</taxon>
        <taxon>Paenibacillaceae</taxon>
        <taxon>Paenibacillus</taxon>
    </lineage>
</organism>
<evidence type="ECO:0000313" key="3">
    <source>
        <dbReference type="Proteomes" id="UP000007392"/>
    </source>
</evidence>
<feature type="transmembrane region" description="Helical" evidence="1">
    <location>
        <begin position="9"/>
        <end position="25"/>
    </location>
</feature>
<feature type="transmembrane region" description="Helical" evidence="1">
    <location>
        <begin position="60"/>
        <end position="78"/>
    </location>
</feature>
<gene>
    <name evidence="2" type="ORF">B2K_32535</name>
</gene>
<dbReference type="HOGENOM" id="CLU_087528_2_0_9"/>
<feature type="transmembrane region" description="Helical" evidence="1">
    <location>
        <begin position="98"/>
        <end position="119"/>
    </location>
</feature>
<dbReference type="RefSeq" id="WP_014652686.1">
    <property type="nucleotide sequence ID" value="NC_017672.3"/>
</dbReference>
<keyword evidence="1" id="KW-0812">Transmembrane</keyword>
<dbReference type="AlphaFoldDB" id="I0BSN5"/>
<feature type="transmembrane region" description="Helical" evidence="1">
    <location>
        <begin position="177"/>
        <end position="193"/>
    </location>
</feature>
<reference evidence="2 3" key="1">
    <citation type="submission" date="2013-06" db="EMBL/GenBank/DDBJ databases">
        <title>Complete genome sequence of Paenibacillus mucilaginosus K02.</title>
        <authorList>
            <person name="Xiao B."/>
            <person name="Sun L."/>
            <person name="Xiao L."/>
            <person name="Lian B."/>
        </authorList>
    </citation>
    <scope>NUCLEOTIDE SEQUENCE [LARGE SCALE GENOMIC DNA]</scope>
    <source>
        <strain evidence="2 3">K02</strain>
    </source>
</reference>
<dbReference type="PATRIC" id="fig|997761.3.peg.6534"/>
<evidence type="ECO:0000256" key="1">
    <source>
        <dbReference type="SAM" id="Phobius"/>
    </source>
</evidence>
<feature type="transmembrane region" description="Helical" evidence="1">
    <location>
        <begin position="31"/>
        <end position="48"/>
    </location>
</feature>
<evidence type="ECO:0008006" key="4">
    <source>
        <dbReference type="Google" id="ProtNLM"/>
    </source>
</evidence>
<dbReference type="EMBL" id="CP003422">
    <property type="protein sequence ID" value="AFH65382.1"/>
    <property type="molecule type" value="Genomic_DNA"/>
</dbReference>
<keyword evidence="1" id="KW-0472">Membrane</keyword>
<dbReference type="KEGG" id="pmw:B2K_32535"/>
<protein>
    <recommendedName>
        <fullName evidence="4">DUF2238 domain-containing protein</fullName>
    </recommendedName>
</protein>
<sequence length="204" mass="23361">MTASPARPLVMLTVFIAFWTWMAFYPKDRTIWMLENALVVITVPLLVFTYRRFRFSDGSYFVLFLFLCIHTYAAHYTYQFTPFDDWLKRIYPGAARSYFDRIVHFLFGLLLVIPAREFYMRRSGQKGGWSYAVPAAMIVTLSTFFEVIEMAVGLLGQGAGQDYVGMQGDVFDSEKDMALAGLGALLTLGIIAWRSRKRTKAYAS</sequence>
<accession>I0BSN5</accession>
<keyword evidence="1" id="KW-1133">Transmembrane helix</keyword>
<dbReference type="OrthoDB" id="9786473at2"/>
<feature type="transmembrane region" description="Helical" evidence="1">
    <location>
        <begin position="131"/>
        <end position="157"/>
    </location>
</feature>
<dbReference type="PIRSF" id="PIRSF020606">
    <property type="entry name" value="UCP020606"/>
    <property type="match status" value="1"/>
</dbReference>
<dbReference type="Pfam" id="PF09997">
    <property type="entry name" value="DUF2238"/>
    <property type="match status" value="1"/>
</dbReference>
<evidence type="ECO:0000313" key="2">
    <source>
        <dbReference type="EMBL" id="AFH65382.1"/>
    </source>
</evidence>
<dbReference type="InterPro" id="IPR058534">
    <property type="entry name" value="YjdF"/>
</dbReference>
<dbReference type="Proteomes" id="UP000007392">
    <property type="component" value="Chromosome"/>
</dbReference>
<dbReference type="InterPro" id="IPR014509">
    <property type="entry name" value="YjdF-like"/>
</dbReference>
<proteinExistence type="predicted"/>
<name>I0BSN5_9BACL</name>